<accession>A0A1Y2FI09</accession>
<feature type="compositionally biased region" description="Acidic residues" evidence="2">
    <location>
        <begin position="938"/>
        <end position="949"/>
    </location>
</feature>
<dbReference type="Proteomes" id="UP000193467">
    <property type="component" value="Unassembled WGS sequence"/>
</dbReference>
<feature type="compositionally biased region" description="Basic residues" evidence="2">
    <location>
        <begin position="143"/>
        <end position="156"/>
    </location>
</feature>
<dbReference type="STRING" id="106004.A0A1Y2FI09"/>
<feature type="compositionally biased region" description="Low complexity" evidence="2">
    <location>
        <begin position="976"/>
        <end position="985"/>
    </location>
</feature>
<dbReference type="OrthoDB" id="276323at2759"/>
<proteinExistence type="inferred from homology"/>
<feature type="compositionally biased region" description="Low complexity" evidence="2">
    <location>
        <begin position="1"/>
        <end position="21"/>
    </location>
</feature>
<feature type="compositionally biased region" description="Low complexity" evidence="2">
    <location>
        <begin position="281"/>
        <end position="299"/>
    </location>
</feature>
<feature type="compositionally biased region" description="Low complexity" evidence="2">
    <location>
        <begin position="233"/>
        <end position="256"/>
    </location>
</feature>
<dbReference type="AlphaFoldDB" id="A0A1Y2FI09"/>
<sequence length="1032" mass="111738">METPLPSQSTSVQQQQQDQPQVQPPPSSADVPLPSNHAPRQSSKRKAFDDDDDPRIAPTIDHHSSPALPQPTEAVEPLGAQASLLPNARARSSSSKRGPLARRVADRARRTSTSIEVEAEDRVRMSRSHSEGSLRQAGESSRLAHRSLKGHDRKRARREEAACEEVSRIVARTTGYSSGRMGASPQPLRVGVTPNSHSHTLSPLRTSFIASAPQPHSPPSSPFRHPYTAGLCPPSTSQLQSSPSSALHSAAPLDSLIGPQRVRSHHPRRRATSLPPPPRHSSPLSSPPHAHHLTSPLSHRSSAVPPHHHRRKEKLYDSRRSASSFEAQLSQQPAQEICADPRFVVERLERQGGAWPLSQGDLLAYHAARVVEEGGKRITLVPTSLIPPITRSTLRELDLSEILRNPQLRHDSVFDPNLMFRPNYDGERGDRKRELASQYWGAVSREITHGCRCSTYSAGLLLPCLCLAPGPSTSPILSSRLPSRIPPLIHELRSILLSLLPAPSSSPPSSPTSASPSASTTSANSSRDQVMETLDPVFLAQQLERGILDIGSLARFLGSTLKMHCAPMRDGLVDEMVKACEGEGVVRGLRMCFEILELMKLDIANHQLRSLRPYLVQTAMDFELRFFQDFTNRREGSQATSLGRTRKWFRASAESITASSTAEPRISSPADLVSTAVCSGVLDLIFHTDSSLPNASSSSPSSQLPETFQLDSYRLASFHADVTDLTVVYLLLSLFRQLCYPARASESEIDDMRKEIWAIMAAANSTGAAGAGAARAGDGGLAGATGSQIPGVGIAKLESSSWKEGMKDIGLQIAARATRIKAKSVKSVTSSLPIIPSAQTLTLVDSYFNSHLRADSKVFQLLQSRLKGTLTVVLNEQLADEANAQWWTAAVGQPVAMASGRRGACSVRSTALIGEAKSMASSPATAVRRGRKRSFGEGDCDVEHSDDEESEKRLRTTKASTTSRAQSATLPPAPATSPSTSNDPSLIDTTLARNGLTSLSTEVRLLGERVARVTSFHLSVYHDYYMGLLPSA</sequence>
<reference evidence="3 4" key="1">
    <citation type="submission" date="2016-07" db="EMBL/GenBank/DDBJ databases">
        <title>Pervasive Adenine N6-methylation of Active Genes in Fungi.</title>
        <authorList>
            <consortium name="DOE Joint Genome Institute"/>
            <person name="Mondo S.J."/>
            <person name="Dannebaum R.O."/>
            <person name="Kuo R.C."/>
            <person name="Labutti K."/>
            <person name="Haridas S."/>
            <person name="Kuo A."/>
            <person name="Salamov A."/>
            <person name="Ahrendt S.R."/>
            <person name="Lipzen A."/>
            <person name="Sullivan W."/>
            <person name="Andreopoulos W.B."/>
            <person name="Clum A."/>
            <person name="Lindquist E."/>
            <person name="Daum C."/>
            <person name="Ramamoorthy G.K."/>
            <person name="Gryganskyi A."/>
            <person name="Culley D."/>
            <person name="Magnuson J.K."/>
            <person name="James T.Y."/>
            <person name="O'Malley M.A."/>
            <person name="Stajich J.E."/>
            <person name="Spatafora J.W."/>
            <person name="Visel A."/>
            <person name="Grigoriev I.V."/>
        </authorList>
    </citation>
    <scope>NUCLEOTIDE SEQUENCE [LARGE SCALE GENOMIC DNA]</scope>
    <source>
        <strain evidence="3 4">62-1032</strain>
    </source>
</reference>
<dbReference type="PANTHER" id="PTHR12832:SF11">
    <property type="entry name" value="LD23868P"/>
    <property type="match status" value="1"/>
</dbReference>
<organism evidence="3 4">
    <name type="scientific">Leucosporidium creatinivorum</name>
    <dbReference type="NCBI Taxonomy" id="106004"/>
    <lineage>
        <taxon>Eukaryota</taxon>
        <taxon>Fungi</taxon>
        <taxon>Dikarya</taxon>
        <taxon>Basidiomycota</taxon>
        <taxon>Pucciniomycotina</taxon>
        <taxon>Microbotryomycetes</taxon>
        <taxon>Leucosporidiales</taxon>
        <taxon>Leucosporidium</taxon>
    </lineage>
</organism>
<dbReference type="PANTHER" id="PTHR12832">
    <property type="entry name" value="TESTIS-SPECIFIC PROTEIN PBS13 T-COMPLEX 11"/>
    <property type="match status" value="1"/>
</dbReference>
<name>A0A1Y2FI09_9BASI</name>
<comment type="similarity">
    <text evidence="1">Belongs to the TCP11 family.</text>
</comment>
<protein>
    <submittedName>
        <fullName evidence="3">T-complex protein 11-domain-containing protein</fullName>
    </submittedName>
</protein>
<feature type="compositionally biased region" description="Polar residues" evidence="2">
    <location>
        <begin position="321"/>
        <end position="333"/>
    </location>
</feature>
<evidence type="ECO:0000313" key="4">
    <source>
        <dbReference type="Proteomes" id="UP000193467"/>
    </source>
</evidence>
<dbReference type="InParanoid" id="A0A1Y2FI09"/>
<feature type="compositionally biased region" description="Basic and acidic residues" evidence="2">
    <location>
        <begin position="120"/>
        <end position="132"/>
    </location>
</feature>
<evidence type="ECO:0000313" key="3">
    <source>
        <dbReference type="EMBL" id="ORY83598.1"/>
    </source>
</evidence>
<feature type="compositionally biased region" description="Basic residues" evidence="2">
    <location>
        <begin position="262"/>
        <end position="271"/>
    </location>
</feature>
<comment type="caution">
    <text evidence="3">The sequence shown here is derived from an EMBL/GenBank/DDBJ whole genome shotgun (WGS) entry which is preliminary data.</text>
</comment>
<dbReference type="GO" id="GO:0010737">
    <property type="term" value="P:protein kinase A signaling"/>
    <property type="evidence" value="ECO:0007669"/>
    <property type="project" value="TreeGrafter"/>
</dbReference>
<gene>
    <name evidence="3" type="ORF">BCR35DRAFT_324902</name>
</gene>
<feature type="compositionally biased region" description="Low complexity" evidence="2">
    <location>
        <begin position="511"/>
        <end position="526"/>
    </location>
</feature>
<dbReference type="InterPro" id="IPR008862">
    <property type="entry name" value="Tcp11"/>
</dbReference>
<feature type="compositionally biased region" description="Polar residues" evidence="2">
    <location>
        <begin position="193"/>
        <end position="209"/>
    </location>
</feature>
<feature type="region of interest" description="Disordered" evidence="2">
    <location>
        <begin position="918"/>
        <end position="988"/>
    </location>
</feature>
<keyword evidence="4" id="KW-1185">Reference proteome</keyword>
<feature type="compositionally biased region" description="Polar residues" evidence="2">
    <location>
        <begin position="957"/>
        <end position="966"/>
    </location>
</feature>
<evidence type="ECO:0000256" key="2">
    <source>
        <dbReference type="SAM" id="MobiDB-lite"/>
    </source>
</evidence>
<feature type="region of interest" description="Disordered" evidence="2">
    <location>
        <begin position="503"/>
        <end position="528"/>
    </location>
</feature>
<feature type="region of interest" description="Disordered" evidence="2">
    <location>
        <begin position="1"/>
        <end position="333"/>
    </location>
</feature>
<dbReference type="Pfam" id="PF05794">
    <property type="entry name" value="Tcp11"/>
    <property type="match status" value="1"/>
</dbReference>
<dbReference type="EMBL" id="MCGR01000019">
    <property type="protein sequence ID" value="ORY83598.1"/>
    <property type="molecule type" value="Genomic_DNA"/>
</dbReference>
<feature type="compositionally biased region" description="Basic and acidic residues" evidence="2">
    <location>
        <begin position="157"/>
        <end position="167"/>
    </location>
</feature>
<evidence type="ECO:0000256" key="1">
    <source>
        <dbReference type="ARBA" id="ARBA00010954"/>
    </source>
</evidence>